<dbReference type="KEGG" id="pyg:AWM70_20200"/>
<organism evidence="1 2">
    <name type="scientific">Paenibacillus yonginensis</name>
    <dbReference type="NCBI Taxonomy" id="1462996"/>
    <lineage>
        <taxon>Bacteria</taxon>
        <taxon>Bacillati</taxon>
        <taxon>Bacillota</taxon>
        <taxon>Bacilli</taxon>
        <taxon>Bacillales</taxon>
        <taxon>Paenibacillaceae</taxon>
        <taxon>Paenibacillus</taxon>
    </lineage>
</organism>
<dbReference type="InterPro" id="IPR027417">
    <property type="entry name" value="P-loop_NTPase"/>
</dbReference>
<dbReference type="Gene3D" id="3.40.50.300">
    <property type="entry name" value="P-loop containing nucleotide triphosphate hydrolases"/>
    <property type="match status" value="1"/>
</dbReference>
<dbReference type="Proteomes" id="UP000092573">
    <property type="component" value="Chromosome"/>
</dbReference>
<gene>
    <name evidence="1" type="ORF">AWM70_20200</name>
</gene>
<reference evidence="1 2" key="1">
    <citation type="submission" date="2016-01" db="EMBL/GenBank/DDBJ databases">
        <title>Complete Genome Sequence of Paenibacillus yonginensis DCY84, a novel Plant Growth-Promoting Bacteria with Elicitation of Induced Systemic Resistance.</title>
        <authorList>
            <person name="Kim Y.J."/>
            <person name="Yang D.C."/>
            <person name="Sukweenadhi J."/>
        </authorList>
    </citation>
    <scope>NUCLEOTIDE SEQUENCE [LARGE SCALE GENOMIC DNA]</scope>
    <source>
        <strain evidence="1 2">DCY84</strain>
    </source>
</reference>
<accession>A0A1B1N5C4</accession>
<name>A0A1B1N5C4_9BACL</name>
<dbReference type="OrthoDB" id="1649389at2"/>
<dbReference type="AlphaFoldDB" id="A0A1B1N5C4"/>
<proteinExistence type="predicted"/>
<sequence>MTNSNNSGKRLIFLISGPLGTGKSTVSKQLAKKLPNCVMIEGDHLFHMFNEGSAADSTSWERRVSVTWTNLAAVTRTFLQDGLNVVIDFVVEEELEWFKEQIADFHAEIRYAVLRADAEILKNRLERRGDPDSLDRSLFLLNQLETSPANKPYLYDTTTKQPDEIVLDLLEDGRFRLPHTRNVEENINGEHGEHAE</sequence>
<evidence type="ECO:0000313" key="2">
    <source>
        <dbReference type="Proteomes" id="UP000092573"/>
    </source>
</evidence>
<dbReference type="EMBL" id="CP014167">
    <property type="protein sequence ID" value="ANS76612.1"/>
    <property type="molecule type" value="Genomic_DNA"/>
</dbReference>
<dbReference type="STRING" id="1462996.AWM70_20200"/>
<protein>
    <submittedName>
        <fullName evidence="1">Uncharacterized protein</fullName>
    </submittedName>
</protein>
<dbReference type="RefSeq" id="WP_068699436.1">
    <property type="nucleotide sequence ID" value="NZ_CP014167.1"/>
</dbReference>
<evidence type="ECO:0000313" key="1">
    <source>
        <dbReference type="EMBL" id="ANS76612.1"/>
    </source>
</evidence>
<dbReference type="SUPFAM" id="SSF52540">
    <property type="entry name" value="P-loop containing nucleoside triphosphate hydrolases"/>
    <property type="match status" value="1"/>
</dbReference>
<keyword evidence="2" id="KW-1185">Reference proteome</keyword>
<dbReference type="Pfam" id="PF13671">
    <property type="entry name" value="AAA_33"/>
    <property type="match status" value="1"/>
</dbReference>